<evidence type="ECO:0000256" key="1">
    <source>
        <dbReference type="ARBA" id="ARBA00022630"/>
    </source>
</evidence>
<dbReference type="Pfam" id="PF00724">
    <property type="entry name" value="Oxidored_FMN"/>
    <property type="match status" value="1"/>
</dbReference>
<dbReference type="EMBL" id="RBSP01000256">
    <property type="protein sequence ID" value="RMS50879.1"/>
    <property type="molecule type" value="Genomic_DNA"/>
</dbReference>
<reference evidence="4 6" key="1">
    <citation type="submission" date="2015-09" db="EMBL/GenBank/DDBJ databases">
        <title>Genome announcement of multiple Pseudomonas syringae strains.</title>
        <authorList>
            <person name="Thakur S."/>
            <person name="Wang P.W."/>
            <person name="Gong Y."/>
            <person name="Weir B.S."/>
            <person name="Guttman D.S."/>
        </authorList>
    </citation>
    <scope>NUCLEOTIDE SEQUENCE [LARGE SCALE GENOMIC DNA]</scope>
    <source>
        <strain evidence="4 6">ICMP7840</strain>
    </source>
</reference>
<sequence length="173" mass="18969">MSEINKHVTAPFDMGHLKLKNRFAVAPMTRVSADEQGSATQNMTRYYERFAKGGFGLIITEGNYTDRSSSQGYRFQPGLTDDEQAQAWRATTNAVHRHGSVMIAQLMHAGALSQANRFVSESAGPSAIRPKGEQMAFYYGAGSYRIPRAMSDKDIAEAIDGFARATQLALGKL</sequence>
<evidence type="ECO:0000313" key="5">
    <source>
        <dbReference type="EMBL" id="RMS50879.1"/>
    </source>
</evidence>
<evidence type="ECO:0000313" key="4">
    <source>
        <dbReference type="EMBL" id="KPX61740.1"/>
    </source>
</evidence>
<dbReference type="AlphaFoldDB" id="A0A0P9T7R1"/>
<organism evidence="4 6">
    <name type="scientific">Pseudomonas amygdali pv. photiniae</name>
    <dbReference type="NCBI Taxonomy" id="251724"/>
    <lineage>
        <taxon>Bacteria</taxon>
        <taxon>Pseudomonadati</taxon>
        <taxon>Pseudomonadota</taxon>
        <taxon>Gammaproteobacteria</taxon>
        <taxon>Pseudomonadales</taxon>
        <taxon>Pseudomonadaceae</taxon>
        <taxon>Pseudomonas</taxon>
        <taxon>Pseudomonas amygdali</taxon>
    </lineage>
</organism>
<name>A0A0P9T7R1_PSEA0</name>
<dbReference type="InterPro" id="IPR013785">
    <property type="entry name" value="Aldolase_TIM"/>
</dbReference>
<dbReference type="GO" id="GO:0010181">
    <property type="term" value="F:FMN binding"/>
    <property type="evidence" value="ECO:0007669"/>
    <property type="project" value="InterPro"/>
</dbReference>
<dbReference type="InterPro" id="IPR051799">
    <property type="entry name" value="NADH_flavin_oxidoreductase"/>
</dbReference>
<dbReference type="EMBL" id="LJQO01000455">
    <property type="protein sequence ID" value="KPX61740.1"/>
    <property type="molecule type" value="Genomic_DNA"/>
</dbReference>
<evidence type="ECO:0000256" key="2">
    <source>
        <dbReference type="ARBA" id="ARBA00023002"/>
    </source>
</evidence>
<evidence type="ECO:0000313" key="6">
    <source>
        <dbReference type="Proteomes" id="UP000050469"/>
    </source>
</evidence>
<dbReference type="InterPro" id="IPR001155">
    <property type="entry name" value="OxRdtase_FMN_N"/>
</dbReference>
<proteinExistence type="predicted"/>
<keyword evidence="1" id="KW-0285">Flavoprotein</keyword>
<dbReference type="SUPFAM" id="SSF51395">
    <property type="entry name" value="FMN-linked oxidoreductases"/>
    <property type="match status" value="1"/>
</dbReference>
<dbReference type="PANTHER" id="PTHR43656">
    <property type="entry name" value="BINDING OXIDOREDUCTASE, PUTATIVE (AFU_ORTHOLOGUE AFUA_2G08260)-RELATED"/>
    <property type="match status" value="1"/>
</dbReference>
<evidence type="ECO:0000313" key="7">
    <source>
        <dbReference type="Proteomes" id="UP000270873"/>
    </source>
</evidence>
<dbReference type="Gene3D" id="3.20.20.70">
    <property type="entry name" value="Aldolase class I"/>
    <property type="match status" value="1"/>
</dbReference>
<dbReference type="PANTHER" id="PTHR43656:SF2">
    <property type="entry name" value="BINDING OXIDOREDUCTASE, PUTATIVE (AFU_ORTHOLOGUE AFUA_2G08260)-RELATED"/>
    <property type="match status" value="1"/>
</dbReference>
<feature type="domain" description="NADH:flavin oxidoreductase/NADH oxidase N-terminal" evidence="3">
    <location>
        <begin position="10"/>
        <end position="169"/>
    </location>
</feature>
<evidence type="ECO:0000259" key="3">
    <source>
        <dbReference type="Pfam" id="PF00724"/>
    </source>
</evidence>
<dbReference type="Proteomes" id="UP000270873">
    <property type="component" value="Unassembled WGS sequence"/>
</dbReference>
<keyword evidence="2" id="KW-0560">Oxidoreductase</keyword>
<gene>
    <name evidence="4" type="ORF">ALO53_01056</name>
    <name evidence="5" type="ORF">ALP66_04057</name>
</gene>
<protein>
    <submittedName>
        <fullName evidence="4">Oxidoreductase, FAD/FMN-binding protein</fullName>
    </submittedName>
</protein>
<dbReference type="Proteomes" id="UP000050469">
    <property type="component" value="Unassembled WGS sequence"/>
</dbReference>
<dbReference type="GO" id="GO:0016491">
    <property type="term" value="F:oxidoreductase activity"/>
    <property type="evidence" value="ECO:0007669"/>
    <property type="project" value="UniProtKB-KW"/>
</dbReference>
<accession>A0A0P9T7R1</accession>
<dbReference type="PATRIC" id="fig|251724.3.peg.1375"/>
<reference evidence="5 7" key="2">
    <citation type="submission" date="2018-08" db="EMBL/GenBank/DDBJ databases">
        <title>Recombination of ecologically and evolutionarily significant loci maintains genetic cohesion in the Pseudomonas syringae species complex.</title>
        <authorList>
            <person name="Dillon M."/>
            <person name="Thakur S."/>
            <person name="Almeida R.N.D."/>
            <person name="Weir B.S."/>
            <person name="Guttman D.S."/>
        </authorList>
    </citation>
    <scope>NUCLEOTIDE SEQUENCE [LARGE SCALE GENOMIC DNA]</scope>
    <source>
        <strain evidence="5 7">ICMP 7847</strain>
    </source>
</reference>
<comment type="caution">
    <text evidence="4">The sequence shown here is derived from an EMBL/GenBank/DDBJ whole genome shotgun (WGS) entry which is preliminary data.</text>
</comment>